<proteinExistence type="inferred from homology"/>
<evidence type="ECO:0000313" key="6">
    <source>
        <dbReference type="Proteomes" id="UP000792457"/>
    </source>
</evidence>
<dbReference type="EMBL" id="KZ308226">
    <property type="protein sequence ID" value="KAG8225160.1"/>
    <property type="molecule type" value="Genomic_DNA"/>
</dbReference>
<dbReference type="PANTHER" id="PTHR10730">
    <property type="entry name" value="PROCOLLAGEN-LYSINE,2-OXOGLUTARATE 5-DIOXYGENASE/GLYCOSYLTRANSFERASE 25 FAMILY MEMBER"/>
    <property type="match status" value="1"/>
</dbReference>
<feature type="region of interest" description="Disordered" evidence="4">
    <location>
        <begin position="145"/>
        <end position="186"/>
    </location>
</feature>
<comment type="caution">
    <text evidence="5">The sequence shown here is derived from an EMBL/GenBank/DDBJ whole genome shotgun (WGS) entry which is preliminary data.</text>
</comment>
<dbReference type="OrthoDB" id="47375at2759"/>
<keyword evidence="6" id="KW-1185">Reference proteome</keyword>
<dbReference type="GO" id="GO:0050211">
    <property type="term" value="F:procollagen galactosyltransferase activity"/>
    <property type="evidence" value="ECO:0007669"/>
    <property type="project" value="TreeGrafter"/>
</dbReference>
<dbReference type="AlphaFoldDB" id="A0A8K0JYR6"/>
<sequence length="186" mass="21338">MLERGQEVVMVLEDDIRFEPYFRYKLQNILEETRRQNLDWDLIYLGRKRLADPDEESWLSGSRQLVWAGYSYWTLGYLLRYSGAQKLVGGNPLPRLIPVDEYIPVLSDKHPEESWKAHFPQRDLNVLSVAPLLLYPTHYTGEKGYVSDTEDSRVVPETNGKGASTLLDSSPDILLAPSPSSPREDL</sequence>
<gene>
    <name evidence="5" type="ORF">J437_LFUL002860</name>
</gene>
<reference evidence="5" key="1">
    <citation type="submission" date="2013-04" db="EMBL/GenBank/DDBJ databases">
        <authorList>
            <person name="Qu J."/>
            <person name="Murali S.C."/>
            <person name="Bandaranaike D."/>
            <person name="Bellair M."/>
            <person name="Blankenburg K."/>
            <person name="Chao H."/>
            <person name="Dinh H."/>
            <person name="Doddapaneni H."/>
            <person name="Downs B."/>
            <person name="Dugan-Rocha S."/>
            <person name="Elkadiri S."/>
            <person name="Gnanaolivu R.D."/>
            <person name="Hernandez B."/>
            <person name="Javaid M."/>
            <person name="Jayaseelan J.C."/>
            <person name="Lee S."/>
            <person name="Li M."/>
            <person name="Ming W."/>
            <person name="Munidasa M."/>
            <person name="Muniz J."/>
            <person name="Nguyen L."/>
            <person name="Ongeri F."/>
            <person name="Osuji N."/>
            <person name="Pu L.-L."/>
            <person name="Puazo M."/>
            <person name="Qu C."/>
            <person name="Quiroz J."/>
            <person name="Raj R."/>
            <person name="Weissenberger G."/>
            <person name="Xin Y."/>
            <person name="Zou X."/>
            <person name="Han Y."/>
            <person name="Richards S."/>
            <person name="Worley K."/>
            <person name="Muzny D."/>
            <person name="Gibbs R."/>
        </authorList>
    </citation>
    <scope>NUCLEOTIDE SEQUENCE</scope>
    <source>
        <strain evidence="5">Sampled in the wild</strain>
    </source>
</reference>
<evidence type="ECO:0000256" key="3">
    <source>
        <dbReference type="ARBA" id="ARBA00022679"/>
    </source>
</evidence>
<name>A0A8K0JYR6_LADFU</name>
<reference evidence="5" key="2">
    <citation type="submission" date="2017-10" db="EMBL/GenBank/DDBJ databases">
        <title>Ladona fulva Genome sequencing and assembly.</title>
        <authorList>
            <person name="Murali S."/>
            <person name="Richards S."/>
            <person name="Bandaranaike D."/>
            <person name="Bellair M."/>
            <person name="Blankenburg K."/>
            <person name="Chao H."/>
            <person name="Dinh H."/>
            <person name="Doddapaneni H."/>
            <person name="Dugan-Rocha S."/>
            <person name="Elkadiri S."/>
            <person name="Gnanaolivu R."/>
            <person name="Hernandez B."/>
            <person name="Skinner E."/>
            <person name="Javaid M."/>
            <person name="Lee S."/>
            <person name="Li M."/>
            <person name="Ming W."/>
            <person name="Munidasa M."/>
            <person name="Muniz J."/>
            <person name="Nguyen L."/>
            <person name="Hughes D."/>
            <person name="Osuji N."/>
            <person name="Pu L.-L."/>
            <person name="Puazo M."/>
            <person name="Qu C."/>
            <person name="Quiroz J."/>
            <person name="Raj R."/>
            <person name="Weissenberger G."/>
            <person name="Xin Y."/>
            <person name="Zou X."/>
            <person name="Han Y."/>
            <person name="Worley K."/>
            <person name="Muzny D."/>
            <person name="Gibbs R."/>
        </authorList>
    </citation>
    <scope>NUCLEOTIDE SEQUENCE</scope>
    <source>
        <strain evidence="5">Sampled in the wild</strain>
    </source>
</reference>
<organism evidence="5 6">
    <name type="scientific">Ladona fulva</name>
    <name type="common">Scarce chaser dragonfly</name>
    <name type="synonym">Libellula fulva</name>
    <dbReference type="NCBI Taxonomy" id="123851"/>
    <lineage>
        <taxon>Eukaryota</taxon>
        <taxon>Metazoa</taxon>
        <taxon>Ecdysozoa</taxon>
        <taxon>Arthropoda</taxon>
        <taxon>Hexapoda</taxon>
        <taxon>Insecta</taxon>
        <taxon>Pterygota</taxon>
        <taxon>Palaeoptera</taxon>
        <taxon>Odonata</taxon>
        <taxon>Epiprocta</taxon>
        <taxon>Anisoptera</taxon>
        <taxon>Libelluloidea</taxon>
        <taxon>Libellulidae</taxon>
        <taxon>Ladona</taxon>
    </lineage>
</organism>
<dbReference type="InterPro" id="IPR050757">
    <property type="entry name" value="Collagen_mod_GT25"/>
</dbReference>
<dbReference type="PANTHER" id="PTHR10730:SF53">
    <property type="entry name" value="GLYCOSYLTRANSFERASE 25 FAMILY MEMBER"/>
    <property type="match status" value="1"/>
</dbReference>
<evidence type="ECO:0000313" key="5">
    <source>
        <dbReference type="EMBL" id="KAG8225160.1"/>
    </source>
</evidence>
<accession>A0A8K0JYR6</accession>
<evidence type="ECO:0000256" key="4">
    <source>
        <dbReference type="SAM" id="MobiDB-lite"/>
    </source>
</evidence>
<comment type="similarity">
    <text evidence="1">Belongs to the glycosyltransferase 25 family.</text>
</comment>
<evidence type="ECO:0000256" key="2">
    <source>
        <dbReference type="ARBA" id="ARBA00022676"/>
    </source>
</evidence>
<keyword evidence="2" id="KW-0328">Glycosyltransferase</keyword>
<dbReference type="Proteomes" id="UP000792457">
    <property type="component" value="Unassembled WGS sequence"/>
</dbReference>
<keyword evidence="3" id="KW-0808">Transferase</keyword>
<protein>
    <submittedName>
        <fullName evidence="5">Uncharacterized protein</fullName>
    </submittedName>
</protein>
<evidence type="ECO:0000256" key="1">
    <source>
        <dbReference type="ARBA" id="ARBA00006721"/>
    </source>
</evidence>